<evidence type="ECO:0000313" key="1">
    <source>
        <dbReference type="EMBL" id="KZT55295.1"/>
    </source>
</evidence>
<dbReference type="AlphaFoldDB" id="A0A165EPV7"/>
<organism evidence="1 2">
    <name type="scientific">Calocera cornea HHB12733</name>
    <dbReference type="NCBI Taxonomy" id="1353952"/>
    <lineage>
        <taxon>Eukaryota</taxon>
        <taxon>Fungi</taxon>
        <taxon>Dikarya</taxon>
        <taxon>Basidiomycota</taxon>
        <taxon>Agaricomycotina</taxon>
        <taxon>Dacrymycetes</taxon>
        <taxon>Dacrymycetales</taxon>
        <taxon>Dacrymycetaceae</taxon>
        <taxon>Calocera</taxon>
    </lineage>
</organism>
<reference evidence="1 2" key="1">
    <citation type="journal article" date="2016" name="Mol. Biol. Evol.">
        <title>Comparative Genomics of Early-Diverging Mushroom-Forming Fungi Provides Insights into the Origins of Lignocellulose Decay Capabilities.</title>
        <authorList>
            <person name="Nagy L.G."/>
            <person name="Riley R."/>
            <person name="Tritt A."/>
            <person name="Adam C."/>
            <person name="Daum C."/>
            <person name="Floudas D."/>
            <person name="Sun H."/>
            <person name="Yadav J.S."/>
            <person name="Pangilinan J."/>
            <person name="Larsson K.H."/>
            <person name="Matsuura K."/>
            <person name="Barry K."/>
            <person name="Labutti K."/>
            <person name="Kuo R."/>
            <person name="Ohm R.A."/>
            <person name="Bhattacharya S.S."/>
            <person name="Shirouzu T."/>
            <person name="Yoshinaga Y."/>
            <person name="Martin F.M."/>
            <person name="Grigoriev I.V."/>
            <person name="Hibbett D.S."/>
        </authorList>
    </citation>
    <scope>NUCLEOTIDE SEQUENCE [LARGE SCALE GENOMIC DNA]</scope>
    <source>
        <strain evidence="1 2">HHB12733</strain>
    </source>
</reference>
<dbReference type="Proteomes" id="UP000076842">
    <property type="component" value="Unassembled WGS sequence"/>
</dbReference>
<gene>
    <name evidence="1" type="ORF">CALCODRAFT_546245</name>
</gene>
<accession>A0A165EPV7</accession>
<name>A0A165EPV7_9BASI</name>
<sequence length="344" mass="38174">MKNQTNRQIRRHPSPTEASNRVYFKITHRSAIDDIRGGRSSGRRHPAFVALPHLCHTACQHPSSQAIGYSCQPQVCLQSMEDSRHIRLKPLDDYLDSLGHQWGARNLAEHTRTHSQPTGSLRKSIAHCICVPLQIVLSLGSSGITVSLNAPQSCISPAGHVPTPIRWFPTFIRRSKSSTWSAGTWLLFIGFSNTPILKLSTSPFSVASIIKRGIPMQVTVMDWAQWFFPGLIDLRSWTQPLPNMPSGFKCFDHHICTHSSSEHKQHWSLASLRIPRRGGRRACSFILTSPSGTCHPVSKSSCLATGVSRARQRSFCSCFPTSSVFSSDAPSRPTSTALQPSCRR</sequence>
<proteinExistence type="predicted"/>
<dbReference type="InParanoid" id="A0A165EPV7"/>
<evidence type="ECO:0000313" key="2">
    <source>
        <dbReference type="Proteomes" id="UP000076842"/>
    </source>
</evidence>
<dbReference type="EMBL" id="KV423997">
    <property type="protein sequence ID" value="KZT55295.1"/>
    <property type="molecule type" value="Genomic_DNA"/>
</dbReference>
<keyword evidence="2" id="KW-1185">Reference proteome</keyword>
<protein>
    <submittedName>
        <fullName evidence="1">Uncharacterized protein</fullName>
    </submittedName>
</protein>